<evidence type="ECO:0000313" key="3">
    <source>
        <dbReference type="EMBL" id="GAA3665095.1"/>
    </source>
</evidence>
<dbReference type="InterPro" id="IPR036163">
    <property type="entry name" value="HMA_dom_sf"/>
</dbReference>
<feature type="domain" description="HMA" evidence="2">
    <location>
        <begin position="2"/>
        <end position="67"/>
    </location>
</feature>
<dbReference type="Pfam" id="PF00403">
    <property type="entry name" value="HMA"/>
    <property type="match status" value="1"/>
</dbReference>
<evidence type="ECO:0000313" key="4">
    <source>
        <dbReference type="Proteomes" id="UP001410795"/>
    </source>
</evidence>
<dbReference type="Proteomes" id="UP001410795">
    <property type="component" value="Unassembled WGS sequence"/>
</dbReference>
<gene>
    <name evidence="3" type="ORF">GCM10022202_28950</name>
</gene>
<evidence type="ECO:0000259" key="2">
    <source>
        <dbReference type="PROSITE" id="PS50846"/>
    </source>
</evidence>
<proteinExistence type="predicted"/>
<protein>
    <submittedName>
        <fullName evidence="3">Heavy-metal-associated domain-containing protein</fullName>
    </submittedName>
</protein>
<dbReference type="RefSeq" id="WP_221859774.1">
    <property type="nucleotide sequence ID" value="NZ_BAAAYV010000019.1"/>
</dbReference>
<organism evidence="3 4">
    <name type="scientific">Microbacterium marinilacus</name>
    <dbReference type="NCBI Taxonomy" id="415209"/>
    <lineage>
        <taxon>Bacteria</taxon>
        <taxon>Bacillati</taxon>
        <taxon>Actinomycetota</taxon>
        <taxon>Actinomycetes</taxon>
        <taxon>Micrococcales</taxon>
        <taxon>Microbacteriaceae</taxon>
        <taxon>Microbacterium</taxon>
    </lineage>
</organism>
<dbReference type="SUPFAM" id="SSF55008">
    <property type="entry name" value="HMA, heavy metal-associated domain"/>
    <property type="match status" value="1"/>
</dbReference>
<dbReference type="CDD" id="cd00371">
    <property type="entry name" value="HMA"/>
    <property type="match status" value="1"/>
</dbReference>
<reference evidence="4" key="1">
    <citation type="journal article" date="2019" name="Int. J. Syst. Evol. Microbiol.">
        <title>The Global Catalogue of Microorganisms (GCM) 10K type strain sequencing project: providing services to taxonomists for standard genome sequencing and annotation.</title>
        <authorList>
            <consortium name="The Broad Institute Genomics Platform"/>
            <consortium name="The Broad Institute Genome Sequencing Center for Infectious Disease"/>
            <person name="Wu L."/>
            <person name="Ma J."/>
        </authorList>
    </citation>
    <scope>NUCLEOTIDE SEQUENCE [LARGE SCALE GENOMIC DNA]</scope>
    <source>
        <strain evidence="4">JCM 16546</strain>
    </source>
</reference>
<dbReference type="PROSITE" id="PS50846">
    <property type="entry name" value="HMA_2"/>
    <property type="match status" value="1"/>
</dbReference>
<name>A0ABP7BQB2_9MICO</name>
<dbReference type="InterPro" id="IPR017969">
    <property type="entry name" value="Heavy-metal-associated_CS"/>
</dbReference>
<comment type="caution">
    <text evidence="3">The sequence shown here is derived from an EMBL/GenBank/DDBJ whole genome shotgun (WGS) entry which is preliminary data.</text>
</comment>
<dbReference type="PROSITE" id="PS01047">
    <property type="entry name" value="HMA_1"/>
    <property type="match status" value="1"/>
</dbReference>
<keyword evidence="1" id="KW-0479">Metal-binding</keyword>
<sequence>MATTIHLVQGMTCAHCARSVGGGIEGIDGVRRAVVDLDAGAVTVEAVAPVPDQAIAAAVAEAGYEYGGRA</sequence>
<evidence type="ECO:0000256" key="1">
    <source>
        <dbReference type="ARBA" id="ARBA00022723"/>
    </source>
</evidence>
<dbReference type="EMBL" id="BAAAYV010000019">
    <property type="protein sequence ID" value="GAA3665095.1"/>
    <property type="molecule type" value="Genomic_DNA"/>
</dbReference>
<accession>A0ABP7BQB2</accession>
<keyword evidence="4" id="KW-1185">Reference proteome</keyword>
<dbReference type="InterPro" id="IPR006121">
    <property type="entry name" value="HMA_dom"/>
</dbReference>
<dbReference type="Gene3D" id="3.30.70.100">
    <property type="match status" value="1"/>
</dbReference>